<keyword evidence="4" id="KW-1185">Reference proteome</keyword>
<evidence type="ECO:0000256" key="2">
    <source>
        <dbReference type="SAM" id="Phobius"/>
    </source>
</evidence>
<dbReference type="Proteomes" id="UP000242287">
    <property type="component" value="Unassembled WGS sequence"/>
</dbReference>
<evidence type="ECO:0000313" key="4">
    <source>
        <dbReference type="Proteomes" id="UP000242287"/>
    </source>
</evidence>
<evidence type="ECO:0000313" key="3">
    <source>
        <dbReference type="EMBL" id="PFH50674.1"/>
    </source>
</evidence>
<gene>
    <name evidence="3" type="ORF">AMATHDRAFT_47698</name>
</gene>
<dbReference type="STRING" id="703135.A0A2A9NMX3"/>
<keyword evidence="2" id="KW-0472">Membrane</keyword>
<evidence type="ECO:0000256" key="1">
    <source>
        <dbReference type="SAM" id="MobiDB-lite"/>
    </source>
</evidence>
<dbReference type="OrthoDB" id="3269357at2759"/>
<reference evidence="3 4" key="1">
    <citation type="submission" date="2014-02" db="EMBL/GenBank/DDBJ databases">
        <title>Transposable element dynamics among asymbiotic and ectomycorrhizal Amanita fungi.</title>
        <authorList>
            <consortium name="DOE Joint Genome Institute"/>
            <person name="Hess J."/>
            <person name="Skrede I."/>
            <person name="Wolfe B."/>
            <person name="LaButti K."/>
            <person name="Ohm R.A."/>
            <person name="Grigoriev I.V."/>
            <person name="Pringle A."/>
        </authorList>
    </citation>
    <scope>NUCLEOTIDE SEQUENCE [LARGE SCALE GENOMIC DNA]</scope>
    <source>
        <strain evidence="3 4">SKay4041</strain>
    </source>
</reference>
<proteinExistence type="predicted"/>
<protein>
    <recommendedName>
        <fullName evidence="5">MARVEL domain-containing protein</fullName>
    </recommendedName>
</protein>
<feature type="compositionally biased region" description="Pro residues" evidence="1">
    <location>
        <begin position="201"/>
        <end position="217"/>
    </location>
</feature>
<name>A0A2A9NMX3_9AGAR</name>
<organism evidence="3 4">
    <name type="scientific">Amanita thiersii Skay4041</name>
    <dbReference type="NCBI Taxonomy" id="703135"/>
    <lineage>
        <taxon>Eukaryota</taxon>
        <taxon>Fungi</taxon>
        <taxon>Dikarya</taxon>
        <taxon>Basidiomycota</taxon>
        <taxon>Agaricomycotina</taxon>
        <taxon>Agaricomycetes</taxon>
        <taxon>Agaricomycetidae</taxon>
        <taxon>Agaricales</taxon>
        <taxon>Pluteineae</taxon>
        <taxon>Amanitaceae</taxon>
        <taxon>Amanita</taxon>
    </lineage>
</organism>
<evidence type="ECO:0008006" key="5">
    <source>
        <dbReference type="Google" id="ProtNLM"/>
    </source>
</evidence>
<dbReference type="EMBL" id="KZ301999">
    <property type="protein sequence ID" value="PFH50674.1"/>
    <property type="molecule type" value="Genomic_DNA"/>
</dbReference>
<feature type="transmembrane region" description="Helical" evidence="2">
    <location>
        <begin position="56"/>
        <end position="81"/>
    </location>
</feature>
<feature type="region of interest" description="Disordered" evidence="1">
    <location>
        <begin position="199"/>
        <end position="221"/>
    </location>
</feature>
<feature type="region of interest" description="Disordered" evidence="1">
    <location>
        <begin position="251"/>
        <end position="298"/>
    </location>
</feature>
<keyword evidence="2" id="KW-1133">Transmembrane helix</keyword>
<keyword evidence="2" id="KW-0812">Transmembrane</keyword>
<accession>A0A2A9NMX3</accession>
<dbReference type="AlphaFoldDB" id="A0A2A9NMX3"/>
<feature type="transmembrane region" description="Helical" evidence="2">
    <location>
        <begin position="25"/>
        <end position="44"/>
    </location>
</feature>
<feature type="transmembrane region" description="Helical" evidence="2">
    <location>
        <begin position="101"/>
        <end position="126"/>
    </location>
</feature>
<sequence length="298" mass="32738">MCNAIIASVAVWNQSIGSGSLVHHIYLVFLSAFSLLFIFALLCLELVGKDSITGTVLFECIWVFIFFIMSLAGASAVSSAVNPNTSCTVQNHDACTSSEVLLAFSWVVTGVLFVYMSTFVTVILYLRHEQSVIWKSRLHKLPVFKSKRPLSSEPASPRLSGLRKKPTIVAPIPRRIMPDPETLYPHRFGLGMEYEIEHYHPPSPGAAPPSHPTPQPPSNLMYTGQSRIVNTSSDQTFGLYPQFMQDIIRTLPEPPPTAVFTSDPPSPGPSSQLSPSPPPLGDWPRADALTRQAKPKPK</sequence>